<sequence>MPLLKDTLNATLWSVLAEIIAKIISPAVFLILTHILSPSDFGVVSVATTILGLIYVVSDMGTSKVLIQAEDDEGNIQKLYDAAFYLNIFVGIILFLVVFLFSKELASFYSQPQSDSVIKVMSVQILLYSLCSVQNAIRKRNLDFRFLFYIRLITICSPLLIALPIAFSGGGYWAIVLSTIAGSLLNTVVLWVKSKWKPILYINWHMIYRVIGKSIWNTIEQICVWIPVCFDTFLISKFLSVNDLGLYTTSKTLFNTAIGLLFTPILPVLFSAFSRYQNSGKLLREALLFSQKVVFLLGASLGLFVYIFNSYISDCFFSNTWSEISSILGIMFLIMGLESFYSAFIEGVRSKGYFKEIAVNTSVSILVAIPFLLLSVKYGLFYYVVVRSLALYIHYPGIFYLLDKKIGISFKQSVYNVRFILISIIIMLLLNYCLEGLGVESRFGLFLLKLFSTVSVLLIFLFVERKFLKQILSLVMKR</sequence>
<feature type="transmembrane region" description="Helical" evidence="7">
    <location>
        <begin position="222"/>
        <end position="241"/>
    </location>
</feature>
<dbReference type="PANTHER" id="PTHR30250:SF10">
    <property type="entry name" value="LIPOPOLYSACCHARIDE BIOSYNTHESIS PROTEIN WZXC"/>
    <property type="match status" value="1"/>
</dbReference>
<dbReference type="Proteomes" id="UP000283601">
    <property type="component" value="Unassembled WGS sequence"/>
</dbReference>
<dbReference type="PANTHER" id="PTHR30250">
    <property type="entry name" value="PST FAMILY PREDICTED COLANIC ACID TRANSPORTER"/>
    <property type="match status" value="1"/>
</dbReference>
<dbReference type="RefSeq" id="WP_087333028.1">
    <property type="nucleotide sequence ID" value="NZ_BAABXG010000001.1"/>
</dbReference>
<feature type="transmembrane region" description="Helical" evidence="7">
    <location>
        <begin position="12"/>
        <end position="35"/>
    </location>
</feature>
<dbReference type="EMBL" id="NFHS01000007">
    <property type="protein sequence ID" value="OUN53445.1"/>
    <property type="molecule type" value="Genomic_DNA"/>
</dbReference>
<feature type="transmembrane region" description="Helical" evidence="7">
    <location>
        <begin position="146"/>
        <end position="166"/>
    </location>
</feature>
<feature type="transmembrane region" description="Helical" evidence="7">
    <location>
        <begin position="41"/>
        <end position="58"/>
    </location>
</feature>
<evidence type="ECO:0000256" key="5">
    <source>
        <dbReference type="ARBA" id="ARBA00022989"/>
    </source>
</evidence>
<comment type="similarity">
    <text evidence="2">Belongs to the polysaccharide synthase family.</text>
</comment>
<comment type="subcellular location">
    <subcellularLocation>
        <location evidence="1">Cell membrane</location>
        <topology evidence="1">Multi-pass membrane protein</topology>
    </subcellularLocation>
</comment>
<dbReference type="CDD" id="cd13127">
    <property type="entry name" value="MATE_tuaB_like"/>
    <property type="match status" value="1"/>
</dbReference>
<keyword evidence="6 7" id="KW-0472">Membrane</keyword>
<protein>
    <submittedName>
        <fullName evidence="9">Lipopolysaccharide biosynthesis protein</fullName>
    </submittedName>
</protein>
<feature type="transmembrane region" description="Helical" evidence="7">
    <location>
        <begin position="324"/>
        <end position="345"/>
    </location>
</feature>
<evidence type="ECO:0000313" key="8">
    <source>
        <dbReference type="EMBL" id="OUN53445.1"/>
    </source>
</evidence>
<evidence type="ECO:0000256" key="6">
    <source>
        <dbReference type="ARBA" id="ARBA00023136"/>
    </source>
</evidence>
<dbReference type="Pfam" id="PF13440">
    <property type="entry name" value="Polysacc_synt_3"/>
    <property type="match status" value="1"/>
</dbReference>
<keyword evidence="5 7" id="KW-1133">Transmembrane helix</keyword>
<feature type="transmembrane region" description="Helical" evidence="7">
    <location>
        <begin position="380"/>
        <end position="402"/>
    </location>
</feature>
<feature type="transmembrane region" description="Helical" evidence="7">
    <location>
        <begin position="357"/>
        <end position="374"/>
    </location>
</feature>
<feature type="transmembrane region" description="Helical" evidence="7">
    <location>
        <begin position="414"/>
        <end position="432"/>
    </location>
</feature>
<feature type="transmembrane region" description="Helical" evidence="7">
    <location>
        <begin position="253"/>
        <end position="273"/>
    </location>
</feature>
<evidence type="ECO:0000256" key="1">
    <source>
        <dbReference type="ARBA" id="ARBA00004651"/>
    </source>
</evidence>
<accession>A0A1Y3UYX6</accession>
<evidence type="ECO:0000313" key="10">
    <source>
        <dbReference type="Proteomes" id="UP000196329"/>
    </source>
</evidence>
<reference evidence="8" key="2">
    <citation type="journal article" date="2018" name="BMC Genomics">
        <title>Whole genome sequencing and function prediction of 133 gut anaerobes isolated from chicken caecum in pure cultures.</title>
        <authorList>
            <person name="Medvecky M."/>
            <person name="Cejkova D."/>
            <person name="Polansky O."/>
            <person name="Karasova D."/>
            <person name="Kubasova T."/>
            <person name="Cizek A."/>
            <person name="Rychlik I."/>
        </authorList>
    </citation>
    <scope>NUCLEOTIDE SEQUENCE</scope>
    <source>
        <strain evidence="8">An67</strain>
    </source>
</reference>
<gene>
    <name evidence="8" type="ORF">B5G17_13885</name>
    <name evidence="9" type="ORF">DW758_14795</name>
</gene>
<organism evidence="8 10">
    <name type="scientific">Bacteroides uniformis</name>
    <dbReference type="NCBI Taxonomy" id="820"/>
    <lineage>
        <taxon>Bacteria</taxon>
        <taxon>Pseudomonadati</taxon>
        <taxon>Bacteroidota</taxon>
        <taxon>Bacteroidia</taxon>
        <taxon>Bacteroidales</taxon>
        <taxon>Bacteroidaceae</taxon>
        <taxon>Bacteroides</taxon>
    </lineage>
</organism>
<keyword evidence="4 7" id="KW-0812">Transmembrane</keyword>
<feature type="transmembrane region" description="Helical" evidence="7">
    <location>
        <begin position="293"/>
        <end position="312"/>
    </location>
</feature>
<comment type="caution">
    <text evidence="8">The sequence shown here is derived from an EMBL/GenBank/DDBJ whole genome shotgun (WGS) entry which is preliminary data.</text>
</comment>
<feature type="transmembrane region" description="Helical" evidence="7">
    <location>
        <begin position="79"/>
        <end position="101"/>
    </location>
</feature>
<keyword evidence="3" id="KW-1003">Cell membrane</keyword>
<evidence type="ECO:0000256" key="2">
    <source>
        <dbReference type="ARBA" id="ARBA00007430"/>
    </source>
</evidence>
<reference evidence="10" key="1">
    <citation type="submission" date="2017-04" db="EMBL/GenBank/DDBJ databases">
        <title>Function of individual gut microbiota members based on whole genome sequencing of pure cultures obtained from chicken caecum.</title>
        <authorList>
            <person name="Medvecky M."/>
            <person name="Cejkova D."/>
            <person name="Polansky O."/>
            <person name="Karasova D."/>
            <person name="Kubasova T."/>
            <person name="Cizek A."/>
            <person name="Rychlik I."/>
        </authorList>
    </citation>
    <scope>NUCLEOTIDE SEQUENCE [LARGE SCALE GENOMIC DNA]</scope>
    <source>
        <strain evidence="10">An67</strain>
    </source>
</reference>
<dbReference type="Proteomes" id="UP000196329">
    <property type="component" value="Unassembled WGS sequence"/>
</dbReference>
<reference evidence="9 11" key="3">
    <citation type="submission" date="2018-08" db="EMBL/GenBank/DDBJ databases">
        <title>A genome reference for cultivated species of the human gut microbiota.</title>
        <authorList>
            <person name="Zou Y."/>
            <person name="Xue W."/>
            <person name="Luo G."/>
        </authorList>
    </citation>
    <scope>NUCLEOTIDE SEQUENCE [LARGE SCALE GENOMIC DNA]</scope>
    <source>
        <strain evidence="9 11">AM29-12AC</strain>
    </source>
</reference>
<proteinExistence type="inferred from homology"/>
<name>A0A1Y3UYX6_BACUN</name>
<evidence type="ECO:0000313" key="11">
    <source>
        <dbReference type="Proteomes" id="UP000283601"/>
    </source>
</evidence>
<feature type="transmembrane region" description="Helical" evidence="7">
    <location>
        <begin position="444"/>
        <end position="463"/>
    </location>
</feature>
<dbReference type="EMBL" id="QSJZ01000013">
    <property type="protein sequence ID" value="RHE21816.1"/>
    <property type="molecule type" value="Genomic_DNA"/>
</dbReference>
<evidence type="ECO:0000256" key="7">
    <source>
        <dbReference type="SAM" id="Phobius"/>
    </source>
</evidence>
<dbReference type="AlphaFoldDB" id="A0A1Y3UYX6"/>
<dbReference type="GO" id="GO:0005886">
    <property type="term" value="C:plasma membrane"/>
    <property type="evidence" value="ECO:0007669"/>
    <property type="project" value="UniProtKB-SubCell"/>
</dbReference>
<evidence type="ECO:0000256" key="3">
    <source>
        <dbReference type="ARBA" id="ARBA00022475"/>
    </source>
</evidence>
<feature type="transmembrane region" description="Helical" evidence="7">
    <location>
        <begin position="172"/>
        <end position="192"/>
    </location>
</feature>
<evidence type="ECO:0000313" key="9">
    <source>
        <dbReference type="EMBL" id="RHE21816.1"/>
    </source>
</evidence>
<evidence type="ECO:0000256" key="4">
    <source>
        <dbReference type="ARBA" id="ARBA00022692"/>
    </source>
</evidence>
<dbReference type="InterPro" id="IPR050833">
    <property type="entry name" value="Poly_Biosynth_Transport"/>
</dbReference>